<dbReference type="PANTHER" id="PTHR30480">
    <property type="entry name" value="BETA-HEXOSAMINIDASE-RELATED"/>
    <property type="match status" value="1"/>
</dbReference>
<evidence type="ECO:0000256" key="5">
    <source>
        <dbReference type="ARBA" id="ARBA00023295"/>
    </source>
</evidence>
<comment type="catalytic activity">
    <reaction evidence="1">
        <text>Hydrolysis of terminal non-reducing N-acetyl-D-hexosamine residues in N-acetyl-beta-D-hexosaminides.</text>
        <dbReference type="EC" id="3.2.1.52"/>
    </reaction>
</comment>
<evidence type="ECO:0000313" key="10">
    <source>
        <dbReference type="Proteomes" id="UP000434342"/>
    </source>
</evidence>
<dbReference type="Proteomes" id="UP000434342">
    <property type="component" value="Unassembled WGS sequence"/>
</dbReference>
<dbReference type="RefSeq" id="WP_154539445.1">
    <property type="nucleotide sequence ID" value="NZ_VUND01000001.1"/>
</dbReference>
<dbReference type="InterPro" id="IPR036962">
    <property type="entry name" value="Glyco_hydro_3_N_sf"/>
</dbReference>
<dbReference type="GO" id="GO:0004563">
    <property type="term" value="F:beta-N-acetylhexosaminidase activity"/>
    <property type="evidence" value="ECO:0007669"/>
    <property type="project" value="UniProtKB-EC"/>
</dbReference>
<dbReference type="PROSITE" id="PS00775">
    <property type="entry name" value="GLYCOSYL_HYDROL_F3"/>
    <property type="match status" value="1"/>
</dbReference>
<reference evidence="9 10" key="1">
    <citation type="submission" date="2019-08" db="EMBL/GenBank/DDBJ databases">
        <title>In-depth cultivation of the pig gut microbiome towards novel bacterial diversity and tailored functional studies.</title>
        <authorList>
            <person name="Wylensek D."/>
            <person name="Hitch T.C.A."/>
            <person name="Clavel T."/>
        </authorList>
    </citation>
    <scope>NUCLEOTIDE SEQUENCE [LARGE SCALE GENOMIC DNA]</scope>
    <source>
        <strain evidence="9 10">WB01_CNA04</strain>
    </source>
</reference>
<sequence length="428" mass="43228">MASKGKGSHAAPRPGISRRTAVALGGVAVVAGGVAVARGVLGGTGAGKAGGSAGEKSGGTGGGSASRGGGSKAATSAAGEKAVARKVASLTLEQKVAQMFFPQPEALTGMGQVTAAGDTTRKAFASIPVGGMCYFAQNLQSESQARQMLSASNQISLDEVGLPLLMSVDEEGGTVSRVGGNKGFSVANVGNMRDVGDTGDAQRAYDVCKKIAGYLVPLGFNLDFAPDADIVNGTSQTMAKRSFGTTADAVAPMVESAVKGFLDGGIMCCAKHFPGIGGAQGDSETEAITTDKTLDQLRQEELVPFKRAIAAGVPMVMVGHISCPKVTGDSAPASLSRAIVTDVLRDELGFDGIIITDSLGMGAVAGLHKARDLGVAAIQAGVDMLLMTPDLPASYQGVLDAVKAGTITEERIDESVTRIVRAKLALQG</sequence>
<keyword evidence="7" id="KW-0472">Membrane</keyword>
<comment type="caution">
    <text evidence="9">The sequence shown here is derived from an EMBL/GenBank/DDBJ whole genome shotgun (WGS) entry which is preliminary data.</text>
</comment>
<dbReference type="AlphaFoldDB" id="A0A6N7X8H7"/>
<gene>
    <name evidence="9" type="ORF">FYJ69_01390</name>
</gene>
<dbReference type="PRINTS" id="PR00133">
    <property type="entry name" value="GLHYDRLASE3"/>
</dbReference>
<proteinExistence type="inferred from homology"/>
<dbReference type="InterPro" id="IPR050226">
    <property type="entry name" value="NagZ_Beta-hexosaminidase"/>
</dbReference>
<name>A0A6N7X8H7_9ACTN</name>
<keyword evidence="7" id="KW-1133">Transmembrane helix</keyword>
<feature type="compositionally biased region" description="Gly residues" evidence="6">
    <location>
        <begin position="46"/>
        <end position="71"/>
    </location>
</feature>
<comment type="similarity">
    <text evidence="2">Belongs to the glycosyl hydrolase 3 family.</text>
</comment>
<evidence type="ECO:0000256" key="4">
    <source>
        <dbReference type="ARBA" id="ARBA00022801"/>
    </source>
</evidence>
<dbReference type="InterPro" id="IPR001764">
    <property type="entry name" value="Glyco_hydro_3_N"/>
</dbReference>
<dbReference type="GO" id="GO:0009254">
    <property type="term" value="P:peptidoglycan turnover"/>
    <property type="evidence" value="ECO:0007669"/>
    <property type="project" value="TreeGrafter"/>
</dbReference>
<dbReference type="GO" id="GO:0005975">
    <property type="term" value="P:carbohydrate metabolic process"/>
    <property type="evidence" value="ECO:0007669"/>
    <property type="project" value="InterPro"/>
</dbReference>
<organism evidence="9 10">
    <name type="scientific">Parafannyhessea umbonata</name>
    <dbReference type="NCBI Taxonomy" id="604330"/>
    <lineage>
        <taxon>Bacteria</taxon>
        <taxon>Bacillati</taxon>
        <taxon>Actinomycetota</taxon>
        <taxon>Coriobacteriia</taxon>
        <taxon>Coriobacteriales</taxon>
        <taxon>Atopobiaceae</taxon>
        <taxon>Parafannyhessea</taxon>
    </lineage>
</organism>
<feature type="region of interest" description="Disordered" evidence="6">
    <location>
        <begin position="46"/>
        <end position="73"/>
    </location>
</feature>
<evidence type="ECO:0000256" key="2">
    <source>
        <dbReference type="ARBA" id="ARBA00005336"/>
    </source>
</evidence>
<evidence type="ECO:0000256" key="1">
    <source>
        <dbReference type="ARBA" id="ARBA00001231"/>
    </source>
</evidence>
<evidence type="ECO:0000259" key="8">
    <source>
        <dbReference type="Pfam" id="PF00933"/>
    </source>
</evidence>
<dbReference type="EC" id="3.2.1.52" evidence="3"/>
<accession>A0A6N7X8H7</accession>
<dbReference type="Pfam" id="PF00933">
    <property type="entry name" value="Glyco_hydro_3"/>
    <property type="match status" value="1"/>
</dbReference>
<protein>
    <recommendedName>
        <fullName evidence="3">beta-N-acetylhexosaminidase</fullName>
        <ecNumber evidence="3">3.2.1.52</ecNumber>
    </recommendedName>
</protein>
<dbReference type="Gene3D" id="3.20.20.300">
    <property type="entry name" value="Glycoside hydrolase, family 3, N-terminal domain"/>
    <property type="match status" value="1"/>
</dbReference>
<evidence type="ECO:0000313" key="9">
    <source>
        <dbReference type="EMBL" id="MST59569.1"/>
    </source>
</evidence>
<evidence type="ECO:0000256" key="3">
    <source>
        <dbReference type="ARBA" id="ARBA00012663"/>
    </source>
</evidence>
<dbReference type="SUPFAM" id="SSF51445">
    <property type="entry name" value="(Trans)glycosidases"/>
    <property type="match status" value="1"/>
</dbReference>
<keyword evidence="4 9" id="KW-0378">Hydrolase</keyword>
<feature type="domain" description="Glycoside hydrolase family 3 N-terminal" evidence="8">
    <location>
        <begin position="91"/>
        <end position="421"/>
    </location>
</feature>
<dbReference type="EMBL" id="VUND01000001">
    <property type="protein sequence ID" value="MST59569.1"/>
    <property type="molecule type" value="Genomic_DNA"/>
</dbReference>
<dbReference type="InterPro" id="IPR017853">
    <property type="entry name" value="GH"/>
</dbReference>
<evidence type="ECO:0000256" key="7">
    <source>
        <dbReference type="SAM" id="Phobius"/>
    </source>
</evidence>
<evidence type="ECO:0000256" key="6">
    <source>
        <dbReference type="SAM" id="MobiDB-lite"/>
    </source>
</evidence>
<dbReference type="InterPro" id="IPR019800">
    <property type="entry name" value="Glyco_hydro_3_AS"/>
</dbReference>
<feature type="transmembrane region" description="Helical" evidence="7">
    <location>
        <begin position="21"/>
        <end position="41"/>
    </location>
</feature>
<keyword evidence="5" id="KW-0326">Glycosidase</keyword>
<dbReference type="PANTHER" id="PTHR30480:SF13">
    <property type="entry name" value="BETA-HEXOSAMINIDASE"/>
    <property type="match status" value="1"/>
</dbReference>
<keyword evidence="7" id="KW-0812">Transmembrane</keyword>